<evidence type="ECO:0000313" key="4">
    <source>
        <dbReference type="Proteomes" id="UP000178435"/>
    </source>
</evidence>
<comment type="caution">
    <text evidence="3">The sequence shown here is derived from an EMBL/GenBank/DDBJ whole genome shotgun (WGS) entry which is preliminary data.</text>
</comment>
<protein>
    <submittedName>
        <fullName evidence="3">Histone deacetylase</fullName>
    </submittedName>
</protein>
<dbReference type="InterPro" id="IPR023801">
    <property type="entry name" value="His_deacetylse_dom"/>
</dbReference>
<dbReference type="InterPro" id="IPR037138">
    <property type="entry name" value="His_deacetylse_dom_sf"/>
</dbReference>
<evidence type="ECO:0000313" key="3">
    <source>
        <dbReference type="EMBL" id="OGL43721.1"/>
    </source>
</evidence>
<dbReference type="EMBL" id="MGDF01000176">
    <property type="protein sequence ID" value="OGL43721.1"/>
    <property type="molecule type" value="Genomic_DNA"/>
</dbReference>
<name>A0A1F7RQI0_9BACT</name>
<dbReference type="GO" id="GO:0004407">
    <property type="term" value="F:histone deacetylase activity"/>
    <property type="evidence" value="ECO:0007669"/>
    <property type="project" value="TreeGrafter"/>
</dbReference>
<dbReference type="PRINTS" id="PR01270">
    <property type="entry name" value="HDASUPER"/>
</dbReference>
<proteinExistence type="inferred from homology"/>
<dbReference type="InterPro" id="IPR023696">
    <property type="entry name" value="Ureohydrolase_dom_sf"/>
</dbReference>
<dbReference type="Proteomes" id="UP000178435">
    <property type="component" value="Unassembled WGS sequence"/>
</dbReference>
<dbReference type="AlphaFoldDB" id="A0A1F7RQI0"/>
<reference evidence="3 4" key="1">
    <citation type="journal article" date="2016" name="Nat. Commun.">
        <title>Thousands of microbial genomes shed light on interconnected biogeochemical processes in an aquifer system.</title>
        <authorList>
            <person name="Anantharaman K."/>
            <person name="Brown C.T."/>
            <person name="Hug L.A."/>
            <person name="Sharon I."/>
            <person name="Castelle C.J."/>
            <person name="Probst A.J."/>
            <person name="Thomas B.C."/>
            <person name="Singh A."/>
            <person name="Wilkins M.J."/>
            <person name="Karaoz U."/>
            <person name="Brodie E.L."/>
            <person name="Williams K.H."/>
            <person name="Hubbard S.S."/>
            <person name="Banfield J.F."/>
        </authorList>
    </citation>
    <scope>NUCLEOTIDE SEQUENCE [LARGE SCALE GENOMIC DNA]</scope>
</reference>
<feature type="domain" description="Histone deacetylase" evidence="2">
    <location>
        <begin position="21"/>
        <end position="311"/>
    </location>
</feature>
<dbReference type="CDD" id="cd09992">
    <property type="entry name" value="HDAC_classII"/>
    <property type="match status" value="1"/>
</dbReference>
<dbReference type="PANTHER" id="PTHR10625:SF10">
    <property type="entry name" value="HISTONE DEACETYLASE HDAC1"/>
    <property type="match status" value="1"/>
</dbReference>
<accession>A0A1F7RQI0</accession>
<dbReference type="GO" id="GO:0040029">
    <property type="term" value="P:epigenetic regulation of gene expression"/>
    <property type="evidence" value="ECO:0007669"/>
    <property type="project" value="TreeGrafter"/>
</dbReference>
<dbReference type="Pfam" id="PF00850">
    <property type="entry name" value="Hist_deacetyl"/>
    <property type="match status" value="1"/>
</dbReference>
<dbReference type="Gene3D" id="3.40.800.20">
    <property type="entry name" value="Histone deacetylase domain"/>
    <property type="match status" value="1"/>
</dbReference>
<organism evidence="3 4">
    <name type="scientific">Candidatus Schekmanbacteria bacterium RBG_16_38_11</name>
    <dbReference type="NCBI Taxonomy" id="1817880"/>
    <lineage>
        <taxon>Bacteria</taxon>
        <taxon>Candidatus Schekmaniibacteriota</taxon>
    </lineage>
</organism>
<sequence length="313" mass="34146">MNKTGFIYHEDYLKHDTGPGHPERPERLKAIVRVLEESSLLSKLTRIEPAKSELEWIREIHTQDYIDHVSDSCKRGDIFLDSGDTGICPDSYGVAMLAAGGCLKAADAVMAGVVDNAFCAVRPPGHHAEKEEAMGFCIFNNIAILARYLQKRYGLGKILVIDWDIHHGNGTQNTFYADSSVFYFSIHQFPHYPGAGRESEKGSGDGTGFTLNVPVGIGAGDEDYIRVFNEILKPASLGYNPDFILISAGFDAHSSDPLSGTSLTEKGFEAMTKIVKDIAAQCCKGRLISVLEGGYDITALARSVNVHISALME</sequence>
<evidence type="ECO:0000259" key="2">
    <source>
        <dbReference type="Pfam" id="PF00850"/>
    </source>
</evidence>
<dbReference type="SUPFAM" id="SSF52768">
    <property type="entry name" value="Arginase/deacetylase"/>
    <property type="match status" value="1"/>
</dbReference>
<dbReference type="PANTHER" id="PTHR10625">
    <property type="entry name" value="HISTONE DEACETYLASE HDAC1-RELATED"/>
    <property type="match status" value="1"/>
</dbReference>
<evidence type="ECO:0000256" key="1">
    <source>
        <dbReference type="ARBA" id="ARBA00005947"/>
    </source>
</evidence>
<gene>
    <name evidence="3" type="ORF">A2149_06230</name>
</gene>
<comment type="similarity">
    <text evidence="1">Belongs to the histone deacetylase family.</text>
</comment>
<dbReference type="InterPro" id="IPR000286">
    <property type="entry name" value="HDACs"/>
</dbReference>